<keyword evidence="7" id="KW-0539">Nucleus</keyword>
<dbReference type="GO" id="GO:0071038">
    <property type="term" value="P:TRAMP-dependent tRNA surveillance pathway"/>
    <property type="evidence" value="ECO:0007669"/>
    <property type="project" value="TreeGrafter"/>
</dbReference>
<dbReference type="PANTHER" id="PTHR12124">
    <property type="entry name" value="POLYMYOSITIS/SCLERODERMA AUTOANTIGEN-RELATED"/>
    <property type="match status" value="1"/>
</dbReference>
<feature type="compositionally biased region" description="Basic residues" evidence="9">
    <location>
        <begin position="708"/>
        <end position="721"/>
    </location>
</feature>
<evidence type="ECO:0000256" key="7">
    <source>
        <dbReference type="ARBA" id="ARBA00023242"/>
    </source>
</evidence>
<dbReference type="EMBL" id="ML978068">
    <property type="protein sequence ID" value="KAF2018509.1"/>
    <property type="molecule type" value="Genomic_DNA"/>
</dbReference>
<sequence length="804" mass="90794">MEPFKALQDTVSAALVSTTRAATQLSKTDISFQRSLDTKVAVSLDAQNARLLKLAQRLLENAAASPDAVGSKLPDTEAIDGNWKGIVDIIDSLLEKADTSLDEYTGVVKRLSPSVDHVTNIATPRNTKVPKVTQKPQLSFEHVPQNNESGGFRPLMTYKPHAQTPFAESLRTFRDTNNREQYPHPYQTEIEAYDYPMSVYKKSDPKLFPPFESTTATFVDTPEALAMMLEELKKAKEIAIDLEHHDNRSYIGLVSLMQISTREQDWIIDTLQPWRRRLECLNEVFADPSILKVLHGAYMDIIWLQRDLGLYIVGLFDTYHAARSLGYPGASLAFLLNKFVNFQAQKQYQMADWRVRPLTSELFDYARADTHFLLYVFDNMRNELLEKSDLTDPEKNKVLHVLEKSRETALQRYEHPIYDAELGLGPVGWYRLISRTPVQYTKQQFSIFRAVHKWRDEVAREEDESTTFIMPNHAVFTLARVVPMDKAALFNAVQHVSPILRNRADELIKVLTEAEHLENDQPELEETLEKIHAIQFPELENRPADCKGREATKPTADQPIPSTIDRAVPPLRAPQSKFWGSLWSGGVLDPQRPFSNSTINLAVPLPPLTAEIYSEASGSNVEQIGPGIEKATYMDKDARPPEDLRTDIFIVKQLGGKRKRTSAENADDQILETPLRESFLSDSGTDATEADQIMLNEYPSNLKLQDKKSKKQKKSSKRTAKTKIEGESRSPKGDPDTDVAFDYSTAPSVLNARTADKGREKIKQRKDKERKNSGFNPYANSADAPKGLGRSQKEGPGRSKTFSN</sequence>
<dbReference type="GO" id="GO:0003727">
    <property type="term" value="F:single-stranded RNA binding"/>
    <property type="evidence" value="ECO:0007669"/>
    <property type="project" value="TreeGrafter"/>
</dbReference>
<evidence type="ECO:0000313" key="11">
    <source>
        <dbReference type="EMBL" id="KAF2018509.1"/>
    </source>
</evidence>
<dbReference type="InterPro" id="IPR010997">
    <property type="entry name" value="HRDC-like_sf"/>
</dbReference>
<dbReference type="GO" id="GO:0071040">
    <property type="term" value="P:nuclear polyadenylation-dependent antisense transcript catabolic process"/>
    <property type="evidence" value="ECO:0007669"/>
    <property type="project" value="TreeGrafter"/>
</dbReference>
<name>A0A6A5XZT3_9PLEO</name>
<dbReference type="Pfam" id="PF01612">
    <property type="entry name" value="DNA_pol_A_exo1"/>
    <property type="match status" value="1"/>
</dbReference>
<dbReference type="Gene3D" id="1.10.150.80">
    <property type="entry name" value="HRDC domain"/>
    <property type="match status" value="1"/>
</dbReference>
<dbReference type="InterPro" id="IPR044876">
    <property type="entry name" value="HRDC_dom_sf"/>
</dbReference>
<evidence type="ECO:0000256" key="9">
    <source>
        <dbReference type="SAM" id="MobiDB-lite"/>
    </source>
</evidence>
<dbReference type="SMART" id="SM00474">
    <property type="entry name" value="35EXOc"/>
    <property type="match status" value="1"/>
</dbReference>
<feature type="domain" description="HRDC" evidence="10">
    <location>
        <begin position="441"/>
        <end position="521"/>
    </location>
</feature>
<evidence type="ECO:0000256" key="4">
    <source>
        <dbReference type="ARBA" id="ARBA00022801"/>
    </source>
</evidence>
<evidence type="ECO:0000256" key="2">
    <source>
        <dbReference type="ARBA" id="ARBA00022552"/>
    </source>
</evidence>
<comment type="subcellular location">
    <subcellularLocation>
        <location evidence="1">Nucleus</location>
    </subcellularLocation>
</comment>
<dbReference type="GO" id="GO:0071044">
    <property type="term" value="P:histone mRNA catabolic process"/>
    <property type="evidence" value="ECO:0007669"/>
    <property type="project" value="TreeGrafter"/>
</dbReference>
<evidence type="ECO:0000256" key="5">
    <source>
        <dbReference type="ARBA" id="ARBA00022835"/>
    </source>
</evidence>
<dbReference type="InterPro" id="IPR049559">
    <property type="entry name" value="Rrp6p-like_exo"/>
</dbReference>
<dbReference type="InterPro" id="IPR012337">
    <property type="entry name" value="RNaseH-like_sf"/>
</dbReference>
<keyword evidence="5" id="KW-0271">Exosome</keyword>
<dbReference type="Pfam" id="PF00570">
    <property type="entry name" value="HRDC"/>
    <property type="match status" value="1"/>
</dbReference>
<dbReference type="PANTHER" id="PTHR12124:SF47">
    <property type="entry name" value="EXOSOME COMPONENT 10"/>
    <property type="match status" value="1"/>
</dbReference>
<dbReference type="RefSeq" id="XP_033386848.1">
    <property type="nucleotide sequence ID" value="XM_033523349.1"/>
</dbReference>
<dbReference type="SUPFAM" id="SSF47819">
    <property type="entry name" value="HRDC-like"/>
    <property type="match status" value="1"/>
</dbReference>
<dbReference type="InterPro" id="IPR012588">
    <property type="entry name" value="Exosome-assoc_fac_Rrp6_N"/>
</dbReference>
<dbReference type="GO" id="GO:0071035">
    <property type="term" value="P:nuclear polyadenylation-dependent rRNA catabolic process"/>
    <property type="evidence" value="ECO:0007669"/>
    <property type="project" value="TreeGrafter"/>
</dbReference>
<dbReference type="CDD" id="cd06147">
    <property type="entry name" value="Rrp6p_like_exo"/>
    <property type="match status" value="1"/>
</dbReference>
<evidence type="ECO:0000256" key="6">
    <source>
        <dbReference type="ARBA" id="ARBA00022839"/>
    </source>
</evidence>
<accession>A0A6A5XZT3</accession>
<dbReference type="SMART" id="SM00341">
    <property type="entry name" value="HRDC"/>
    <property type="match status" value="1"/>
</dbReference>
<dbReference type="Proteomes" id="UP000799778">
    <property type="component" value="Unassembled WGS sequence"/>
</dbReference>
<organism evidence="11 12">
    <name type="scientific">Aaosphaeria arxii CBS 175.79</name>
    <dbReference type="NCBI Taxonomy" id="1450172"/>
    <lineage>
        <taxon>Eukaryota</taxon>
        <taxon>Fungi</taxon>
        <taxon>Dikarya</taxon>
        <taxon>Ascomycota</taxon>
        <taxon>Pezizomycotina</taxon>
        <taxon>Dothideomycetes</taxon>
        <taxon>Pleosporomycetidae</taxon>
        <taxon>Pleosporales</taxon>
        <taxon>Pleosporales incertae sedis</taxon>
        <taxon>Aaosphaeria</taxon>
    </lineage>
</organism>
<dbReference type="PROSITE" id="PS50967">
    <property type="entry name" value="HRDC"/>
    <property type="match status" value="1"/>
</dbReference>
<dbReference type="GO" id="GO:0071036">
    <property type="term" value="P:nuclear polyadenylation-dependent snoRNA catabolic process"/>
    <property type="evidence" value="ECO:0007669"/>
    <property type="project" value="TreeGrafter"/>
</dbReference>
<dbReference type="GO" id="GO:0000176">
    <property type="term" value="C:nuclear exosome (RNase complex)"/>
    <property type="evidence" value="ECO:0007669"/>
    <property type="project" value="InterPro"/>
</dbReference>
<keyword evidence="3" id="KW-0540">Nuclease</keyword>
<feature type="compositionally biased region" description="Basic and acidic residues" evidence="9">
    <location>
        <begin position="754"/>
        <end position="772"/>
    </location>
</feature>
<comment type="similarity">
    <text evidence="8">Belongs to the exosome component 10/RRP6 family.</text>
</comment>
<keyword evidence="2" id="KW-0698">rRNA processing</keyword>
<feature type="region of interest" description="Disordered" evidence="9">
    <location>
        <begin position="655"/>
        <end position="686"/>
    </location>
</feature>
<dbReference type="GO" id="GO:0000175">
    <property type="term" value="F:3'-5'-RNA exonuclease activity"/>
    <property type="evidence" value="ECO:0007669"/>
    <property type="project" value="InterPro"/>
</dbReference>
<keyword evidence="4" id="KW-0378">Hydrolase</keyword>
<dbReference type="GO" id="GO:0071051">
    <property type="term" value="P:poly(A)-dependent snoRNA 3'-end processing"/>
    <property type="evidence" value="ECO:0007669"/>
    <property type="project" value="TreeGrafter"/>
</dbReference>
<dbReference type="OrthoDB" id="2250022at2759"/>
<dbReference type="InterPro" id="IPR002121">
    <property type="entry name" value="HRDC_dom"/>
</dbReference>
<dbReference type="SUPFAM" id="SSF53098">
    <property type="entry name" value="Ribonuclease H-like"/>
    <property type="match status" value="1"/>
</dbReference>
<dbReference type="InterPro" id="IPR045092">
    <property type="entry name" value="Rrp6-like"/>
</dbReference>
<dbReference type="FunFam" id="3.30.420.10:FF:000059">
    <property type="entry name" value="Exosome complex exonuclease Rrp6"/>
    <property type="match status" value="1"/>
</dbReference>
<dbReference type="Pfam" id="PF08066">
    <property type="entry name" value="PMC2NT"/>
    <property type="match status" value="1"/>
</dbReference>
<evidence type="ECO:0000313" key="12">
    <source>
        <dbReference type="Proteomes" id="UP000799778"/>
    </source>
</evidence>
<dbReference type="AlphaFoldDB" id="A0A6A5XZT3"/>
<evidence type="ECO:0000259" key="10">
    <source>
        <dbReference type="PROSITE" id="PS50967"/>
    </source>
</evidence>
<proteinExistence type="inferred from homology"/>
<evidence type="ECO:0000256" key="8">
    <source>
        <dbReference type="ARBA" id="ARBA00043957"/>
    </source>
</evidence>
<dbReference type="GO" id="GO:0071039">
    <property type="term" value="P:nuclear polyadenylation-dependent CUT catabolic process"/>
    <property type="evidence" value="ECO:0007669"/>
    <property type="project" value="TreeGrafter"/>
</dbReference>
<keyword evidence="12" id="KW-1185">Reference proteome</keyword>
<dbReference type="GO" id="GO:0071037">
    <property type="term" value="P:nuclear polyadenylation-dependent snRNA catabolic process"/>
    <property type="evidence" value="ECO:0007669"/>
    <property type="project" value="TreeGrafter"/>
</dbReference>
<protein>
    <recommendedName>
        <fullName evidence="10">HRDC domain-containing protein</fullName>
    </recommendedName>
</protein>
<feature type="region of interest" description="Disordered" evidence="9">
    <location>
        <begin position="544"/>
        <end position="567"/>
    </location>
</feature>
<feature type="region of interest" description="Disordered" evidence="9">
    <location>
        <begin position="698"/>
        <end position="804"/>
    </location>
</feature>
<dbReference type="Gene3D" id="3.30.420.10">
    <property type="entry name" value="Ribonuclease H-like superfamily/Ribonuclease H"/>
    <property type="match status" value="1"/>
</dbReference>
<evidence type="ECO:0000256" key="3">
    <source>
        <dbReference type="ARBA" id="ARBA00022722"/>
    </source>
</evidence>
<dbReference type="FunFam" id="1.10.150.80:FF:000001">
    <property type="entry name" value="Putative exosome component 10"/>
    <property type="match status" value="1"/>
</dbReference>
<dbReference type="GO" id="GO:0005730">
    <property type="term" value="C:nucleolus"/>
    <property type="evidence" value="ECO:0007669"/>
    <property type="project" value="TreeGrafter"/>
</dbReference>
<reference evidence="11" key="1">
    <citation type="journal article" date="2020" name="Stud. Mycol.">
        <title>101 Dothideomycetes genomes: a test case for predicting lifestyles and emergence of pathogens.</title>
        <authorList>
            <person name="Haridas S."/>
            <person name="Albert R."/>
            <person name="Binder M."/>
            <person name="Bloem J."/>
            <person name="Labutti K."/>
            <person name="Salamov A."/>
            <person name="Andreopoulos B."/>
            <person name="Baker S."/>
            <person name="Barry K."/>
            <person name="Bills G."/>
            <person name="Bluhm B."/>
            <person name="Cannon C."/>
            <person name="Castanera R."/>
            <person name="Culley D."/>
            <person name="Daum C."/>
            <person name="Ezra D."/>
            <person name="Gonzalez J."/>
            <person name="Henrissat B."/>
            <person name="Kuo A."/>
            <person name="Liang C."/>
            <person name="Lipzen A."/>
            <person name="Lutzoni F."/>
            <person name="Magnuson J."/>
            <person name="Mondo S."/>
            <person name="Nolan M."/>
            <person name="Ohm R."/>
            <person name="Pangilinan J."/>
            <person name="Park H.-J."/>
            <person name="Ramirez L."/>
            <person name="Alfaro M."/>
            <person name="Sun H."/>
            <person name="Tritt A."/>
            <person name="Yoshinaga Y."/>
            <person name="Zwiers L.-H."/>
            <person name="Turgeon B."/>
            <person name="Goodwin S."/>
            <person name="Spatafora J."/>
            <person name="Crous P."/>
            <person name="Grigoriev I."/>
        </authorList>
    </citation>
    <scope>NUCLEOTIDE SEQUENCE</scope>
    <source>
        <strain evidence="11">CBS 175.79</strain>
    </source>
</reference>
<keyword evidence="6" id="KW-0269">Exonuclease</keyword>
<evidence type="ECO:0000256" key="1">
    <source>
        <dbReference type="ARBA" id="ARBA00004123"/>
    </source>
</evidence>
<dbReference type="GeneID" id="54280746"/>
<dbReference type="InterPro" id="IPR036397">
    <property type="entry name" value="RNaseH_sf"/>
</dbReference>
<dbReference type="GO" id="GO:0000166">
    <property type="term" value="F:nucleotide binding"/>
    <property type="evidence" value="ECO:0007669"/>
    <property type="project" value="InterPro"/>
</dbReference>
<feature type="compositionally biased region" description="Basic and acidic residues" evidence="9">
    <location>
        <begin position="722"/>
        <end position="735"/>
    </location>
</feature>
<gene>
    <name evidence="11" type="ORF">BU24DRAFT_343073</name>
</gene>
<dbReference type="InterPro" id="IPR002562">
    <property type="entry name" value="3'-5'_exonuclease_dom"/>
</dbReference>
<dbReference type="GO" id="GO:0000467">
    <property type="term" value="P:exonucleolytic trimming to generate mature 3'-end of 5.8S rRNA from tricistronic rRNA transcript (SSU-rRNA, 5.8S rRNA, LSU-rRNA)"/>
    <property type="evidence" value="ECO:0007669"/>
    <property type="project" value="InterPro"/>
</dbReference>